<reference evidence="2 3" key="1">
    <citation type="submission" date="2015-09" db="EMBL/GenBank/DDBJ databases">
        <authorList>
            <person name="Jackson K.R."/>
            <person name="Lunt B.L."/>
            <person name="Fisher J.N.B."/>
            <person name="Gardner A.V."/>
            <person name="Bailey M.E."/>
            <person name="Deus L.M."/>
            <person name="Earl A.S."/>
            <person name="Gibby P.D."/>
            <person name="Hartmann K.A."/>
            <person name="Liu J.E."/>
            <person name="Manci A.M."/>
            <person name="Nielsen D.A."/>
            <person name="Solomon M.B."/>
            <person name="Breakwell D.P."/>
            <person name="Burnett S.H."/>
            <person name="Grose J.H."/>
        </authorList>
    </citation>
    <scope>NUCLEOTIDE SEQUENCE [LARGE SCALE GENOMIC DNA]</scope>
    <source>
        <strain evidence="2 3">16</strain>
    </source>
</reference>
<name>A0A0P6VGI2_9HYPH</name>
<proteinExistence type="predicted"/>
<comment type="caution">
    <text evidence="2">The sequence shown here is derived from an EMBL/GenBank/DDBJ whole genome shotgun (WGS) entry which is preliminary data.</text>
</comment>
<dbReference type="EMBL" id="LJYW01000001">
    <property type="protein sequence ID" value="KPL51120.1"/>
    <property type="molecule type" value="Genomic_DNA"/>
</dbReference>
<reference evidence="2 3" key="2">
    <citation type="submission" date="2015-10" db="EMBL/GenBank/DDBJ databases">
        <title>Draft Genome Sequence of Prosthecomicrobium hirschii ATCC 27832.</title>
        <authorList>
            <person name="Daniel J."/>
            <person name="Givan S.A."/>
            <person name="Brun Y.V."/>
            <person name="Brown P.J."/>
        </authorList>
    </citation>
    <scope>NUCLEOTIDE SEQUENCE [LARGE SCALE GENOMIC DNA]</scope>
    <source>
        <strain evidence="2 3">16</strain>
    </source>
</reference>
<evidence type="ECO:0000256" key="1">
    <source>
        <dbReference type="ARBA" id="ARBA00022649"/>
    </source>
</evidence>
<evidence type="ECO:0000313" key="2">
    <source>
        <dbReference type="EMBL" id="KPL51120.1"/>
    </source>
</evidence>
<evidence type="ECO:0008006" key="4">
    <source>
        <dbReference type="Google" id="ProtNLM"/>
    </source>
</evidence>
<organism evidence="2 3">
    <name type="scientific">Prosthecodimorpha hirschii</name>
    <dbReference type="NCBI Taxonomy" id="665126"/>
    <lineage>
        <taxon>Bacteria</taxon>
        <taxon>Pseudomonadati</taxon>
        <taxon>Pseudomonadota</taxon>
        <taxon>Alphaproteobacteria</taxon>
        <taxon>Hyphomicrobiales</taxon>
        <taxon>Ancalomicrobiaceae</taxon>
        <taxon>Prosthecodimorpha</taxon>
    </lineage>
</organism>
<accession>A0A0P6VGI2</accession>
<dbReference type="Proteomes" id="UP000048984">
    <property type="component" value="Unassembled WGS sequence"/>
</dbReference>
<dbReference type="InterPro" id="IPR009956">
    <property type="entry name" value="Post-segregation_anti-tox_CcdA"/>
</dbReference>
<dbReference type="RefSeq" id="WP_054357283.1">
    <property type="nucleotide sequence ID" value="NZ_LJYW01000001.1"/>
</dbReference>
<keyword evidence="1" id="KW-1277">Toxin-antitoxin system</keyword>
<sequence length="82" mass="9556">MNVQPKRTVMIEVDEEVARRIEAEGLSVAAEAERLLRRRVLPPAASGEAERWAEENREAIAWHQRMLDEHGTFAERMAKFRR</sequence>
<dbReference type="STRING" id="665126.ABB55_01880"/>
<keyword evidence="3" id="KW-1185">Reference proteome</keyword>
<gene>
    <name evidence="2" type="ORF">ABB55_01880</name>
</gene>
<dbReference type="AlphaFoldDB" id="A0A0P6VGI2"/>
<dbReference type="Pfam" id="PF07362">
    <property type="entry name" value="CcdA"/>
    <property type="match status" value="1"/>
</dbReference>
<protein>
    <recommendedName>
        <fullName evidence="4">Post-segregation antitoxin CcdA</fullName>
    </recommendedName>
</protein>
<evidence type="ECO:0000313" key="3">
    <source>
        <dbReference type="Proteomes" id="UP000048984"/>
    </source>
</evidence>